<evidence type="ECO:0000256" key="2">
    <source>
        <dbReference type="ARBA" id="ARBA00022448"/>
    </source>
</evidence>
<keyword evidence="7 8" id="KW-0472">Membrane</keyword>
<evidence type="ECO:0000256" key="4">
    <source>
        <dbReference type="ARBA" id="ARBA00022519"/>
    </source>
</evidence>
<dbReference type="PANTHER" id="PTHR30413:SF8">
    <property type="entry name" value="TRANSPORT PERMEASE PROTEIN"/>
    <property type="match status" value="1"/>
</dbReference>
<dbReference type="GO" id="GO:0140359">
    <property type="term" value="F:ABC-type transporter activity"/>
    <property type="evidence" value="ECO:0007669"/>
    <property type="project" value="InterPro"/>
</dbReference>
<dbReference type="PROSITE" id="PS51012">
    <property type="entry name" value="ABC_TM2"/>
    <property type="match status" value="1"/>
</dbReference>
<evidence type="ECO:0000256" key="6">
    <source>
        <dbReference type="ARBA" id="ARBA00022989"/>
    </source>
</evidence>
<gene>
    <name evidence="10" type="ORF">V6M85_01450</name>
</gene>
<keyword evidence="3" id="KW-1003">Cell membrane</keyword>
<feature type="transmembrane region" description="Helical" evidence="8">
    <location>
        <begin position="20"/>
        <end position="43"/>
    </location>
</feature>
<dbReference type="PANTHER" id="PTHR30413">
    <property type="entry name" value="INNER MEMBRANE TRANSPORT PERMEASE"/>
    <property type="match status" value="1"/>
</dbReference>
<name>A0AAX4L2Z8_9CREN</name>
<dbReference type="GO" id="GO:0005886">
    <property type="term" value="C:plasma membrane"/>
    <property type="evidence" value="ECO:0007669"/>
    <property type="project" value="UniProtKB-SubCell"/>
</dbReference>
<keyword evidence="5 8" id="KW-0812">Transmembrane</keyword>
<evidence type="ECO:0000256" key="5">
    <source>
        <dbReference type="ARBA" id="ARBA00022692"/>
    </source>
</evidence>
<evidence type="ECO:0000256" key="7">
    <source>
        <dbReference type="ARBA" id="ARBA00023136"/>
    </source>
</evidence>
<dbReference type="InterPro" id="IPR047817">
    <property type="entry name" value="ABC2_TM_bact-type"/>
</dbReference>
<keyword evidence="4" id="KW-0997">Cell inner membrane</keyword>
<feature type="transmembrane region" description="Helical" evidence="8">
    <location>
        <begin position="164"/>
        <end position="184"/>
    </location>
</feature>
<organism evidence="10 11">
    <name type="scientific">Sulfolobus tengchongensis</name>
    <dbReference type="NCBI Taxonomy" id="207809"/>
    <lineage>
        <taxon>Archaea</taxon>
        <taxon>Thermoproteota</taxon>
        <taxon>Thermoprotei</taxon>
        <taxon>Sulfolobales</taxon>
        <taxon>Sulfolobaceae</taxon>
        <taxon>Sulfolobus</taxon>
    </lineage>
</organism>
<accession>A0AAX4L2Z8</accession>
<proteinExistence type="predicted"/>
<sequence>MLSEFINLIIMQFKMIKAYLPVFLFFSILFPIGFMLVFGYISIHSLTPYVVAGTITFYISVGVLTSVAQSLAFERNAGRFSLMIATGIPRELYAISIALSNGIATLVMVPIILILGSYFLHVEIRSIPYLILGLISSLFMASMLGMTLGLGIRNIYAVNQYSTIIGFVLSFFAPVYFPVTFIPLPYRYLTFIEPTTYVSQALYNAFIGSPTSLLWSLGTVVFGFVFVILNRYVIKRQ</sequence>
<dbReference type="InterPro" id="IPR013525">
    <property type="entry name" value="ABC2_TM"/>
</dbReference>
<evidence type="ECO:0000256" key="1">
    <source>
        <dbReference type="ARBA" id="ARBA00004429"/>
    </source>
</evidence>
<feature type="transmembrane region" description="Helical" evidence="8">
    <location>
        <begin position="49"/>
        <end position="71"/>
    </location>
</feature>
<dbReference type="GO" id="GO:0015920">
    <property type="term" value="P:lipopolysaccharide transport"/>
    <property type="evidence" value="ECO:0007669"/>
    <property type="project" value="TreeGrafter"/>
</dbReference>
<protein>
    <submittedName>
        <fullName evidence="10">ABC transporter permease</fullName>
    </submittedName>
</protein>
<evidence type="ECO:0000313" key="11">
    <source>
        <dbReference type="Proteomes" id="UP001432202"/>
    </source>
</evidence>
<feature type="transmembrane region" description="Helical" evidence="8">
    <location>
        <begin position="213"/>
        <end position="234"/>
    </location>
</feature>
<dbReference type="Pfam" id="PF01061">
    <property type="entry name" value="ABC2_membrane"/>
    <property type="match status" value="1"/>
</dbReference>
<dbReference type="EMBL" id="CP146016">
    <property type="protein sequence ID" value="WWQ60771.1"/>
    <property type="molecule type" value="Genomic_DNA"/>
</dbReference>
<keyword evidence="6 8" id="KW-1133">Transmembrane helix</keyword>
<reference evidence="10 11" key="1">
    <citation type="submission" date="2024-02" db="EMBL/GenBank/DDBJ databases">
        <title>STSV induces naive adaptation in Sulfolobus.</title>
        <authorList>
            <person name="Xiang X."/>
            <person name="Song M."/>
        </authorList>
    </citation>
    <scope>NUCLEOTIDE SEQUENCE [LARGE SCALE GENOMIC DNA]</scope>
    <source>
        <strain evidence="10 11">RT2</strain>
    </source>
</reference>
<comment type="subcellular location">
    <subcellularLocation>
        <location evidence="1">Cell inner membrane</location>
        <topology evidence="1">Multi-pass membrane protein</topology>
    </subcellularLocation>
</comment>
<dbReference type="RefSeq" id="WP_338602073.1">
    <property type="nucleotide sequence ID" value="NZ_CP146016.1"/>
</dbReference>
<evidence type="ECO:0000259" key="9">
    <source>
        <dbReference type="PROSITE" id="PS51012"/>
    </source>
</evidence>
<keyword evidence="2" id="KW-0813">Transport</keyword>
<evidence type="ECO:0000256" key="3">
    <source>
        <dbReference type="ARBA" id="ARBA00022475"/>
    </source>
</evidence>
<keyword evidence="11" id="KW-1185">Reference proteome</keyword>
<feature type="transmembrane region" description="Helical" evidence="8">
    <location>
        <begin position="92"/>
        <end position="120"/>
    </location>
</feature>
<evidence type="ECO:0000256" key="8">
    <source>
        <dbReference type="SAM" id="Phobius"/>
    </source>
</evidence>
<feature type="transmembrane region" description="Helical" evidence="8">
    <location>
        <begin position="126"/>
        <end position="152"/>
    </location>
</feature>
<dbReference type="Proteomes" id="UP001432202">
    <property type="component" value="Chromosome"/>
</dbReference>
<evidence type="ECO:0000313" key="10">
    <source>
        <dbReference type="EMBL" id="WWQ60771.1"/>
    </source>
</evidence>
<feature type="domain" description="ABC transmembrane type-2" evidence="9">
    <location>
        <begin position="13"/>
        <end position="237"/>
    </location>
</feature>
<dbReference type="AlphaFoldDB" id="A0AAX4L2Z8"/>
<dbReference type="GeneID" id="89335393"/>